<accession>A0AAN5HZ81</accession>
<keyword evidence="4" id="KW-0813">Transport</keyword>
<comment type="similarity">
    <text evidence="4">Belongs to the copper transporter (Ctr) (TC 1.A.56) family. SLC31A subfamily.</text>
</comment>
<feature type="transmembrane region" description="Helical" evidence="4">
    <location>
        <begin position="60"/>
        <end position="79"/>
    </location>
</feature>
<evidence type="ECO:0000256" key="3">
    <source>
        <dbReference type="ARBA" id="ARBA00023136"/>
    </source>
</evidence>
<keyword evidence="3 4" id="KW-0472">Membrane</keyword>
<keyword evidence="6" id="KW-1185">Reference proteome</keyword>
<feature type="transmembrane region" description="Helical" evidence="4">
    <location>
        <begin position="100"/>
        <end position="121"/>
    </location>
</feature>
<evidence type="ECO:0000256" key="1">
    <source>
        <dbReference type="ARBA" id="ARBA00022692"/>
    </source>
</evidence>
<feature type="non-terminal residue" evidence="5">
    <location>
        <position position="1"/>
    </location>
</feature>
<evidence type="ECO:0000256" key="2">
    <source>
        <dbReference type="ARBA" id="ARBA00022989"/>
    </source>
</evidence>
<dbReference type="EMBL" id="BTRK01000004">
    <property type="protein sequence ID" value="GMR45751.1"/>
    <property type="molecule type" value="Genomic_DNA"/>
</dbReference>
<keyword evidence="2 4" id="KW-1133">Transmembrane helix</keyword>
<dbReference type="GO" id="GO:0016020">
    <property type="term" value="C:membrane"/>
    <property type="evidence" value="ECO:0007669"/>
    <property type="project" value="UniProtKB-SubCell"/>
</dbReference>
<reference evidence="6" key="1">
    <citation type="submission" date="2022-10" db="EMBL/GenBank/DDBJ databases">
        <title>Genome assembly of Pristionchus species.</title>
        <authorList>
            <person name="Yoshida K."/>
            <person name="Sommer R.J."/>
        </authorList>
    </citation>
    <scope>NUCLEOTIDE SEQUENCE [LARGE SCALE GENOMIC DNA]</scope>
    <source>
        <strain evidence="6">RS5460</strain>
    </source>
</reference>
<dbReference type="AlphaFoldDB" id="A0AAN5HZ81"/>
<dbReference type="Pfam" id="PF04145">
    <property type="entry name" value="Ctr"/>
    <property type="match status" value="2"/>
</dbReference>
<organism evidence="5 6">
    <name type="scientific">Pristionchus mayeri</name>
    <dbReference type="NCBI Taxonomy" id="1317129"/>
    <lineage>
        <taxon>Eukaryota</taxon>
        <taxon>Metazoa</taxon>
        <taxon>Ecdysozoa</taxon>
        <taxon>Nematoda</taxon>
        <taxon>Chromadorea</taxon>
        <taxon>Rhabditida</taxon>
        <taxon>Rhabditina</taxon>
        <taxon>Diplogasteromorpha</taxon>
        <taxon>Diplogasteroidea</taxon>
        <taxon>Neodiplogasteridae</taxon>
        <taxon>Pristionchus</taxon>
    </lineage>
</organism>
<comment type="subcellular location">
    <subcellularLocation>
        <location evidence="4">Membrane</location>
        <topology evidence="4">Multi-pass membrane protein</topology>
    </subcellularLocation>
</comment>
<dbReference type="Proteomes" id="UP001328107">
    <property type="component" value="Unassembled WGS sequence"/>
</dbReference>
<keyword evidence="4" id="KW-0406">Ion transport</keyword>
<gene>
    <name evidence="5" type="ORF">PMAYCL1PPCAC_15946</name>
</gene>
<keyword evidence="4" id="KW-0186">Copper</keyword>
<proteinExistence type="inferred from homology"/>
<evidence type="ECO:0000256" key="4">
    <source>
        <dbReference type="RuleBase" id="RU367022"/>
    </source>
</evidence>
<evidence type="ECO:0000313" key="6">
    <source>
        <dbReference type="Proteomes" id="UP001328107"/>
    </source>
</evidence>
<dbReference type="PANTHER" id="PTHR12483">
    <property type="entry name" value="SOLUTE CARRIER FAMILY 31 COPPER TRANSPORTERS"/>
    <property type="match status" value="1"/>
</dbReference>
<name>A0AAN5HZ81_9BILA</name>
<sequence length="156" mass="17351">PPLPSPLPSFPPREPLPEIIPSPFAAMDPAPMSSMEEPMVLHFGATETVLFSFWNIETTLGLILSCLLVIIMCMIKEAARAGRSFYAKYTENNRSISSRIIDASLHFVVLAISYLLMAIFMELNVWMCITIMVAEVLTHAVSSYCSSAVNVNFFEK</sequence>
<protein>
    <recommendedName>
        <fullName evidence="4">Copper transport protein</fullName>
    </recommendedName>
</protein>
<comment type="caution">
    <text evidence="5">The sequence shown here is derived from an EMBL/GenBank/DDBJ whole genome shotgun (WGS) entry which is preliminary data.</text>
</comment>
<dbReference type="GO" id="GO:0005375">
    <property type="term" value="F:copper ion transmembrane transporter activity"/>
    <property type="evidence" value="ECO:0007669"/>
    <property type="project" value="UniProtKB-UniRule"/>
</dbReference>
<keyword evidence="4" id="KW-0187">Copper transport</keyword>
<keyword evidence="1 4" id="KW-0812">Transmembrane</keyword>
<dbReference type="PANTHER" id="PTHR12483:SF30">
    <property type="entry name" value="COPPER TRANSPORT PROTEIN"/>
    <property type="match status" value="1"/>
</dbReference>
<dbReference type="InterPro" id="IPR007274">
    <property type="entry name" value="Cop_transporter"/>
</dbReference>
<evidence type="ECO:0000313" key="5">
    <source>
        <dbReference type="EMBL" id="GMR45751.1"/>
    </source>
</evidence>